<dbReference type="InterPro" id="IPR006015">
    <property type="entry name" value="Universal_stress_UspA"/>
</dbReference>
<sequence>MFQFIPVTEENIFAVKATGKLTDADYQQFLPQLEALIAENSPISLLLELEDFHGWEPKAAWDDFRFGMAHDKDFRRIAIVGEKTWHKWMTQLGNAFTDTSVRFFNRDQLQEAWDWLREGNTGKSRAVGQQSTETDKPPAWRHILVAMDFSPHSQWALNRAVDLCHCHDARLTLIHAVEMTGTPLLDYDILPADPVEFIELDQQRFDQSVEKIEKLADSLDLNEVETQVVWGTPKSAVLSYAEAQNVDLIIVGSHGRHGVARLLGSTAVSIANNARTDVVLVREPGRS</sequence>
<dbReference type="InterPro" id="IPR021866">
    <property type="entry name" value="SpoIIAA-like"/>
</dbReference>
<accession>A0A7U6JHY3</accession>
<dbReference type="EMBL" id="AP012273">
    <property type="protein sequence ID" value="BAO44272.1"/>
    <property type="molecule type" value="Genomic_DNA"/>
</dbReference>
<dbReference type="InterPro" id="IPR006016">
    <property type="entry name" value="UspA"/>
</dbReference>
<dbReference type="SUPFAM" id="SSF52091">
    <property type="entry name" value="SpoIIaa-like"/>
    <property type="match status" value="1"/>
</dbReference>
<dbReference type="Proteomes" id="UP000031631">
    <property type="component" value="Chromosome"/>
</dbReference>
<dbReference type="KEGG" id="tbn:TBH_C1348"/>
<dbReference type="Pfam" id="PF00582">
    <property type="entry name" value="Usp"/>
    <property type="match status" value="1"/>
</dbReference>
<protein>
    <recommendedName>
        <fullName evidence="2">UspA domain-containing protein</fullName>
    </recommendedName>
</protein>
<dbReference type="InterPro" id="IPR014729">
    <property type="entry name" value="Rossmann-like_a/b/a_fold"/>
</dbReference>
<dbReference type="SUPFAM" id="SSF52402">
    <property type="entry name" value="Adenine nucleotide alpha hydrolases-like"/>
    <property type="match status" value="1"/>
</dbReference>
<dbReference type="PANTHER" id="PTHR46268:SF15">
    <property type="entry name" value="UNIVERSAL STRESS PROTEIN HP_0031"/>
    <property type="match status" value="1"/>
</dbReference>
<evidence type="ECO:0000259" key="2">
    <source>
        <dbReference type="Pfam" id="PF00582"/>
    </source>
</evidence>
<gene>
    <name evidence="3" type="ORF">TBH_C1348</name>
</gene>
<keyword evidence="4" id="KW-1185">Reference proteome</keyword>
<feature type="domain" description="UspA" evidence="2">
    <location>
        <begin position="140"/>
        <end position="282"/>
    </location>
</feature>
<name>A0A7U6JHY3_9GAMM</name>
<dbReference type="Gene3D" id="3.40.50.620">
    <property type="entry name" value="HUPs"/>
    <property type="match status" value="1"/>
</dbReference>
<evidence type="ECO:0000256" key="1">
    <source>
        <dbReference type="ARBA" id="ARBA00008791"/>
    </source>
</evidence>
<organism evidence="3 4">
    <name type="scientific">Thiolapillus brandeum</name>
    <dbReference type="NCBI Taxonomy" id="1076588"/>
    <lineage>
        <taxon>Bacteria</taxon>
        <taxon>Pseudomonadati</taxon>
        <taxon>Pseudomonadota</taxon>
        <taxon>Gammaproteobacteria</taxon>
        <taxon>Chromatiales</taxon>
        <taxon>Sedimenticolaceae</taxon>
        <taxon>Thiolapillus</taxon>
    </lineage>
</organism>
<dbReference type="PRINTS" id="PR01438">
    <property type="entry name" value="UNVRSLSTRESS"/>
</dbReference>
<reference evidence="3 4" key="1">
    <citation type="journal article" date="2014" name="PLoS ONE">
        <title>Physiological and genomic features of a novel sulfur-oxidizing gammaproteobacterium belonging to a previously uncultivated symbiotic lineage isolated from a hydrothermal vent.</title>
        <authorList>
            <person name="Nunoura T."/>
            <person name="Takaki Y."/>
            <person name="Kazama H."/>
            <person name="Kakuta J."/>
            <person name="Shimamura S."/>
            <person name="Makita H."/>
            <person name="Hirai M."/>
            <person name="Miyazaki M."/>
            <person name="Takai K."/>
        </authorList>
    </citation>
    <scope>NUCLEOTIDE SEQUENCE [LARGE SCALE GENOMIC DNA]</scope>
    <source>
        <strain evidence="3 4">Hiromi1</strain>
    </source>
</reference>
<dbReference type="AlphaFoldDB" id="A0A7U6JHY3"/>
<dbReference type="Gene3D" id="3.40.50.10600">
    <property type="entry name" value="SpoIIaa-like domains"/>
    <property type="match status" value="1"/>
</dbReference>
<dbReference type="InterPro" id="IPR038396">
    <property type="entry name" value="SpoIIAA-like_sf"/>
</dbReference>
<dbReference type="RefSeq" id="WP_052469955.1">
    <property type="nucleotide sequence ID" value="NZ_AP012273.1"/>
</dbReference>
<proteinExistence type="inferred from homology"/>
<dbReference type="CDD" id="cd00293">
    <property type="entry name" value="USP-like"/>
    <property type="match status" value="1"/>
</dbReference>
<evidence type="ECO:0000313" key="3">
    <source>
        <dbReference type="EMBL" id="BAO44272.1"/>
    </source>
</evidence>
<dbReference type="PANTHER" id="PTHR46268">
    <property type="entry name" value="STRESS RESPONSE PROTEIN NHAX"/>
    <property type="match status" value="1"/>
</dbReference>
<comment type="similarity">
    <text evidence="1">Belongs to the universal stress protein A family.</text>
</comment>
<dbReference type="Pfam" id="PF11964">
    <property type="entry name" value="SpoIIAA-like"/>
    <property type="match status" value="1"/>
</dbReference>
<evidence type="ECO:0000313" key="4">
    <source>
        <dbReference type="Proteomes" id="UP000031631"/>
    </source>
</evidence>
<dbReference type="InterPro" id="IPR036513">
    <property type="entry name" value="STAS_dom_sf"/>
</dbReference>